<dbReference type="InterPro" id="IPR007452">
    <property type="entry name" value="TamB_C"/>
</dbReference>
<keyword evidence="2 6" id="KW-0812">Transmembrane</keyword>
<feature type="domain" description="Translocation and assembly module TamB C-terminal" evidence="7">
    <location>
        <begin position="1214"/>
        <end position="1682"/>
    </location>
</feature>
<evidence type="ECO:0000256" key="6">
    <source>
        <dbReference type="SAM" id="Phobius"/>
    </source>
</evidence>
<evidence type="ECO:0000256" key="5">
    <source>
        <dbReference type="SAM" id="MobiDB-lite"/>
    </source>
</evidence>
<accession>A0A5D6VE41</accession>
<organism evidence="8 9">
    <name type="scientific">Hymenobacter lutimineralis</name>
    <dbReference type="NCBI Taxonomy" id="2606448"/>
    <lineage>
        <taxon>Bacteria</taxon>
        <taxon>Pseudomonadati</taxon>
        <taxon>Bacteroidota</taxon>
        <taxon>Cytophagia</taxon>
        <taxon>Cytophagales</taxon>
        <taxon>Hymenobacteraceae</taxon>
        <taxon>Hymenobacter</taxon>
    </lineage>
</organism>
<feature type="transmembrane region" description="Helical" evidence="6">
    <location>
        <begin position="9"/>
        <end position="32"/>
    </location>
</feature>
<evidence type="ECO:0000256" key="2">
    <source>
        <dbReference type="ARBA" id="ARBA00022692"/>
    </source>
</evidence>
<evidence type="ECO:0000256" key="3">
    <source>
        <dbReference type="ARBA" id="ARBA00022989"/>
    </source>
</evidence>
<gene>
    <name evidence="8" type="ORF">FY528_03870</name>
</gene>
<dbReference type="RefSeq" id="WP_149069673.1">
    <property type="nucleotide sequence ID" value="NZ_VTHL01000002.1"/>
</dbReference>
<evidence type="ECO:0000256" key="4">
    <source>
        <dbReference type="ARBA" id="ARBA00023136"/>
    </source>
</evidence>
<evidence type="ECO:0000259" key="7">
    <source>
        <dbReference type="Pfam" id="PF04357"/>
    </source>
</evidence>
<reference evidence="8 9" key="1">
    <citation type="submission" date="2019-08" db="EMBL/GenBank/DDBJ databases">
        <authorList>
            <person name="Seo M.-J."/>
        </authorList>
    </citation>
    <scope>NUCLEOTIDE SEQUENCE [LARGE SCALE GENOMIC DNA]</scope>
    <source>
        <strain evidence="8 9">KIGAM108</strain>
    </source>
</reference>
<comment type="subcellular location">
    <subcellularLocation>
        <location evidence="1">Membrane</location>
        <topology evidence="1">Single-pass membrane protein</topology>
    </subcellularLocation>
</comment>
<feature type="region of interest" description="Disordered" evidence="5">
    <location>
        <begin position="1699"/>
        <end position="1724"/>
    </location>
</feature>
<feature type="compositionally biased region" description="Basic and acidic residues" evidence="5">
    <location>
        <begin position="1699"/>
        <end position="1717"/>
    </location>
</feature>
<comment type="caution">
    <text evidence="8">The sequence shown here is derived from an EMBL/GenBank/DDBJ whole genome shotgun (WGS) entry which is preliminary data.</text>
</comment>
<evidence type="ECO:0000256" key="1">
    <source>
        <dbReference type="ARBA" id="ARBA00004167"/>
    </source>
</evidence>
<dbReference type="PANTHER" id="PTHR36985">
    <property type="entry name" value="TRANSLOCATION AND ASSEMBLY MODULE SUBUNIT TAMB"/>
    <property type="match status" value="1"/>
</dbReference>
<dbReference type="GO" id="GO:0009306">
    <property type="term" value="P:protein secretion"/>
    <property type="evidence" value="ECO:0007669"/>
    <property type="project" value="InterPro"/>
</dbReference>
<proteinExistence type="predicted"/>
<keyword evidence="4 6" id="KW-0472">Membrane</keyword>
<dbReference type="PANTHER" id="PTHR36985:SF1">
    <property type="entry name" value="TRANSLOCATION AND ASSEMBLY MODULE SUBUNIT TAMB"/>
    <property type="match status" value="1"/>
</dbReference>
<protein>
    <recommendedName>
        <fullName evidence="7">Translocation and assembly module TamB C-terminal domain-containing protein</fullName>
    </recommendedName>
</protein>
<keyword evidence="3 6" id="KW-1133">Transmembrane helix</keyword>
<dbReference type="EMBL" id="VTHL01000002">
    <property type="protein sequence ID" value="TYZ13557.1"/>
    <property type="molecule type" value="Genomic_DNA"/>
</dbReference>
<name>A0A5D6VE41_9BACT</name>
<evidence type="ECO:0000313" key="9">
    <source>
        <dbReference type="Proteomes" id="UP000322791"/>
    </source>
</evidence>
<dbReference type="Proteomes" id="UP000322791">
    <property type="component" value="Unassembled WGS sequence"/>
</dbReference>
<dbReference type="GO" id="GO:0005886">
    <property type="term" value="C:plasma membrane"/>
    <property type="evidence" value="ECO:0007669"/>
    <property type="project" value="InterPro"/>
</dbReference>
<sequence>MSTPVRRALYVVLGLLAFVLVLVVGVIVALQLPSVQDFAARKAAGYLQDKIGTEVRIAKFRTDWRHGLALDGVYLEDQKGDTLLSVGKLAVGIDLWALTKSQINVSSVELVDGTVHISRTEPDSTYNFDYILAAFATGDTTTTTAADSTGGFKYDIGDAHLQNVYLTYNDQVDGMSVRTRVGDLAVAMNEVDVDRSIYRIESVALKNTALNITQTKVPPDTPAEPLTLTFGLEKATLDNVALNYRNDPSRQYIKTRIGQGEVTADNIDLIRQRIDLNSLTLRNSEVSYAQNENVPVAQRVINPAEAVQKLDSAVSQTTGAATSWRVALKQSDISGLRFAFDNVDEKRQRTRLAAMDYNHLLFDSLALRTRNLVYTENRTTGRIDLLRGREQSGFRVDKAQADVVYDSVQIRLDDLDLITPHTRIRRTLAIGFDSLGMLSDMKQLGKMRMEADLRNTRLGFRDILYLAPDLITEKPFTSGANQSVLLSGRVNGRLNNFTLNDLEIVGLRNTVVRGSGRIQGLPNTDRRLYTDLNIRQLTTTKRDLNDILPAGLIPEDVINLPDRATLSGTVRGRPTANDLALNLKAATSFGGATIAATMKPGPAGQEPFNAKFSLSNFQLGKLLRQPDIGPITGSGTYAGRGFDPKTMQGQLTAKLTKARYGNYTYSNIDAKVGIRGQQYDIDARSTGDANAAFAIKGTVDLRNPNAPQYAFSGNVQSLNLTALGFYSGGDLRVQGNLDANLRGSDLNTLNGTVKGTGVAINLNNQLIPLDTLNARFLQQTGRTEVDFASSILQATIRGNTRLGDMVTELQGHIDRYFDLPGIQYRPSTAARQFTFDVTVPQSGTKLLPKLLPGLTRITPFQANGAYDSRAASLTVRSDVARMRYQGITFDSLKLRVGSDPQKLDYSVVLDQVRQDTTLRIPNPSVVGSIANNQIGTRVRIAESDSVERLNLPGVLQVLNGGAAYQFSFGQQVMVDGKEWTALPNNFVRYTTSTGNIEAQNVRLSYTGRAERFLSLQTLSGARNPLQVQIGNFDLYGLGRAAGLQDSLVGGTLNGDAVVYNLGRTGQTFTADLDLTDFAYNKYILGNVALQAVNQTANRYDVVASLTGGPDQNDVLATGYYLGSGEISLDVDLNQLQLKTIEPFSAGQLREMTGALSGPLTIRGTTAAPQLRGNVHFRNAGFTLSQLGAPFRLSEEELLLDERGLHFDNFAIIDSLGNKALVNGYIVPARSLASVGQYRFDLRAKTNNFLAVQSTRRDNPLYYGKLFVDSDTRVTGFLYRPQVSTRATVADGSDLTVVVPSDDPVVVEREGIVIFVDKDAPKVDSALVREVADIDSSLVATGYDVQANITVTDRTPFTVVIDEASGDNLRVRAEGQLDAKLDERGAQTLVGRLNVTEGQYKMSLYDLAERKFVIGQGSYLVWTGDPYNAQVNVSAIYKVQAVAADLIANQTEGDPTLSNLSRNRLPFEVYLNVTDQLLKPTIGFDIRLPETTTGAVAEPVRAKLEQLRQPSQTNELNKQVFALMVLGRFLADNPLQSTAGPGTFVGNQLRGSASQVLTDQLNNLTGQYLAGVGLELGVNSYSAVDASGSQSNRTDLNVAVRRQLFNERVTVRLGTDVPLGGNSGNQLSQGSAATSQFAGNVSIEYNILADGRLRLRAFRDNAYQDIDGPFARTGAALIFQRDYNSLQDLFAKPSAEVKQAVRTDRRARRDERKAEADTLKNNALN</sequence>
<evidence type="ECO:0000313" key="8">
    <source>
        <dbReference type="EMBL" id="TYZ13557.1"/>
    </source>
</evidence>
<keyword evidence="9" id="KW-1185">Reference proteome</keyword>
<dbReference type="Pfam" id="PF04357">
    <property type="entry name" value="TamB"/>
    <property type="match status" value="1"/>
</dbReference>